<feature type="domain" description="Acyltransferase 3" evidence="2">
    <location>
        <begin position="9"/>
        <end position="374"/>
    </location>
</feature>
<dbReference type="AlphaFoldDB" id="A0A6L8WA09"/>
<dbReference type="EMBL" id="WTUW01000002">
    <property type="protein sequence ID" value="MZR31434.1"/>
    <property type="molecule type" value="Genomic_DNA"/>
</dbReference>
<dbReference type="InterPro" id="IPR002656">
    <property type="entry name" value="Acyl_transf_3_dom"/>
</dbReference>
<feature type="transmembrane region" description="Helical" evidence="1">
    <location>
        <begin position="358"/>
        <end position="382"/>
    </location>
</feature>
<feature type="transmembrane region" description="Helical" evidence="1">
    <location>
        <begin position="309"/>
        <end position="330"/>
    </location>
</feature>
<dbReference type="InterPro" id="IPR050879">
    <property type="entry name" value="Acyltransferase_3"/>
</dbReference>
<dbReference type="GO" id="GO:0000271">
    <property type="term" value="P:polysaccharide biosynthetic process"/>
    <property type="evidence" value="ECO:0007669"/>
    <property type="project" value="TreeGrafter"/>
</dbReference>
<keyword evidence="1" id="KW-0812">Transmembrane</keyword>
<feature type="transmembrane region" description="Helical" evidence="1">
    <location>
        <begin position="176"/>
        <end position="195"/>
    </location>
</feature>
<keyword evidence="3" id="KW-0808">Transferase</keyword>
<keyword evidence="3" id="KW-0012">Acyltransferase</keyword>
<feature type="transmembrane region" description="Helical" evidence="1">
    <location>
        <begin position="46"/>
        <end position="64"/>
    </location>
</feature>
<dbReference type="GO" id="GO:0016020">
    <property type="term" value="C:membrane"/>
    <property type="evidence" value="ECO:0007669"/>
    <property type="project" value="TreeGrafter"/>
</dbReference>
<dbReference type="PANTHER" id="PTHR23028">
    <property type="entry name" value="ACETYLTRANSFERASE"/>
    <property type="match status" value="1"/>
</dbReference>
<accession>A0A6L8WA09</accession>
<evidence type="ECO:0000313" key="3">
    <source>
        <dbReference type="EMBL" id="MZR31434.1"/>
    </source>
</evidence>
<name>A0A6L8WA09_9PROT</name>
<feature type="transmembrane region" description="Helical" evidence="1">
    <location>
        <begin position="202"/>
        <end position="223"/>
    </location>
</feature>
<keyword evidence="4" id="KW-1185">Reference proteome</keyword>
<feature type="transmembrane region" description="Helical" evidence="1">
    <location>
        <begin position="85"/>
        <end position="105"/>
    </location>
</feature>
<evidence type="ECO:0000256" key="1">
    <source>
        <dbReference type="SAM" id="Phobius"/>
    </source>
</evidence>
<feature type="transmembrane region" description="Helical" evidence="1">
    <location>
        <begin position="254"/>
        <end position="273"/>
    </location>
</feature>
<feature type="transmembrane region" description="Helical" evidence="1">
    <location>
        <begin position="279"/>
        <end position="297"/>
    </location>
</feature>
<feature type="transmembrane region" description="Helical" evidence="1">
    <location>
        <begin position="229"/>
        <end position="247"/>
    </location>
</feature>
<protein>
    <submittedName>
        <fullName evidence="3">Acyltransferase family protein</fullName>
    </submittedName>
</protein>
<proteinExistence type="predicted"/>
<dbReference type="Proteomes" id="UP000476030">
    <property type="component" value="Unassembled WGS sequence"/>
</dbReference>
<comment type="caution">
    <text evidence="3">The sequence shown here is derived from an EMBL/GenBank/DDBJ whole genome shotgun (WGS) entry which is preliminary data.</text>
</comment>
<gene>
    <name evidence="3" type="ORF">GQE98_12390</name>
</gene>
<dbReference type="Pfam" id="PF01757">
    <property type="entry name" value="Acyl_transf_3"/>
    <property type="match status" value="1"/>
</dbReference>
<reference evidence="3 4" key="1">
    <citation type="submission" date="2019-12" db="EMBL/GenBank/DDBJ databases">
        <title>Snethiella sp. nov. sp. isolated from sea sand.</title>
        <authorList>
            <person name="Kim J."/>
            <person name="Jeong S.E."/>
            <person name="Jung H.S."/>
            <person name="Jeon C.O."/>
        </authorList>
    </citation>
    <scope>NUCLEOTIDE SEQUENCE [LARGE SCALE GENOMIC DNA]</scope>
    <source>
        <strain evidence="3 4">DP05</strain>
    </source>
</reference>
<organism evidence="3 4">
    <name type="scientific">Sneathiella litorea</name>
    <dbReference type="NCBI Taxonomy" id="2606216"/>
    <lineage>
        <taxon>Bacteria</taxon>
        <taxon>Pseudomonadati</taxon>
        <taxon>Pseudomonadota</taxon>
        <taxon>Alphaproteobacteria</taxon>
        <taxon>Sneathiellales</taxon>
        <taxon>Sneathiellaceae</taxon>
        <taxon>Sneathiella</taxon>
    </lineage>
</organism>
<keyword evidence="1" id="KW-1133">Transmembrane helix</keyword>
<dbReference type="RefSeq" id="WP_161315939.1">
    <property type="nucleotide sequence ID" value="NZ_WTUW01000002.1"/>
</dbReference>
<dbReference type="PANTHER" id="PTHR23028:SF131">
    <property type="entry name" value="BLR2367 PROTEIN"/>
    <property type="match status" value="1"/>
</dbReference>
<dbReference type="GO" id="GO:0016747">
    <property type="term" value="F:acyltransferase activity, transferring groups other than amino-acyl groups"/>
    <property type="evidence" value="ECO:0007669"/>
    <property type="project" value="InterPro"/>
</dbReference>
<evidence type="ECO:0000313" key="4">
    <source>
        <dbReference type="Proteomes" id="UP000476030"/>
    </source>
</evidence>
<feature type="transmembrane region" description="Helical" evidence="1">
    <location>
        <begin position="7"/>
        <end position="26"/>
    </location>
</feature>
<sequence>MASKEKFLFLEPLRGIFALVVVFVHGDVVGHTSFLLGGMFFENSRMLIDLFFQLSGFVIAYNYADRIHSFSSAAVFQFNRLLRVYPLHIVTFLVFAVGFPLIKFIKDLFVGNTEGQSAFSKFDFSGVWTELFSFNEEAKVCLSHSFTSFDASEFINNILLTNGILDKCLSYNYPSWSVSIEFYSYATFALVFFLFASKSLRIITSIVLVIASGITLYITNSVYPETQTAIFRCMYSYYLGVLLFYVYSNFKIKVAPIYVYLSFILMFTCWYYGNFVSSLLTPFTYSFIFLSLLWSGDSIIKRILSAPKLVFLGTVSYGIYMIHAAVYYAIALVMEKIFMYKMVEDPETGNPFLLVDPMLGTALLLLGMFLTVFLAHLSYRYLEMPFNNMRIRMPAKVPEKRAVSAYVQGFTKRR</sequence>
<keyword evidence="1" id="KW-0472">Membrane</keyword>
<evidence type="ECO:0000259" key="2">
    <source>
        <dbReference type="Pfam" id="PF01757"/>
    </source>
</evidence>